<dbReference type="GO" id="GO:0003677">
    <property type="term" value="F:DNA binding"/>
    <property type="evidence" value="ECO:0007669"/>
    <property type="project" value="UniProtKB-KW"/>
</dbReference>
<name>A0A3A8B776_9RHOB</name>
<gene>
    <name evidence="15" type="ORF">D6850_18680</name>
</gene>
<comment type="similarity">
    <text evidence="1">Belongs to the helicase family. UvrD subfamily.</text>
</comment>
<evidence type="ECO:0000313" key="16">
    <source>
        <dbReference type="Proteomes" id="UP000281128"/>
    </source>
</evidence>
<comment type="caution">
    <text evidence="15">The sequence shown here is derived from an EMBL/GenBank/DDBJ whole genome shotgun (WGS) entry which is preliminary data.</text>
</comment>
<evidence type="ECO:0000313" key="15">
    <source>
        <dbReference type="EMBL" id="RKF12361.1"/>
    </source>
</evidence>
<evidence type="ECO:0000256" key="1">
    <source>
        <dbReference type="ARBA" id="ARBA00009922"/>
    </source>
</evidence>
<keyword evidence="4 12" id="KW-0347">Helicase</keyword>
<dbReference type="InterPro" id="IPR014016">
    <property type="entry name" value="UvrD-like_ATP-bd"/>
</dbReference>
<evidence type="ECO:0000256" key="2">
    <source>
        <dbReference type="ARBA" id="ARBA00022741"/>
    </source>
</evidence>
<reference evidence="15 16" key="1">
    <citation type="submission" date="2018-09" db="EMBL/GenBank/DDBJ databases">
        <title>Roseovarius spongiae sp. nov., isolated from a marine sponge.</title>
        <authorList>
            <person name="Zhuang L."/>
            <person name="Luo L."/>
        </authorList>
    </citation>
    <scope>NUCLEOTIDE SEQUENCE [LARGE SCALE GENOMIC DNA]</scope>
    <source>
        <strain evidence="15 16">HN-E21</strain>
    </source>
</reference>
<proteinExistence type="inferred from homology"/>
<evidence type="ECO:0000256" key="3">
    <source>
        <dbReference type="ARBA" id="ARBA00022801"/>
    </source>
</evidence>
<dbReference type="Pfam" id="PF13361">
    <property type="entry name" value="UvrD_C"/>
    <property type="match status" value="2"/>
</dbReference>
<dbReference type="GO" id="GO:0016887">
    <property type="term" value="F:ATP hydrolysis activity"/>
    <property type="evidence" value="ECO:0007669"/>
    <property type="project" value="RHEA"/>
</dbReference>
<dbReference type="AlphaFoldDB" id="A0A3A8B776"/>
<keyword evidence="7" id="KW-0413">Isomerase</keyword>
<evidence type="ECO:0000256" key="7">
    <source>
        <dbReference type="ARBA" id="ARBA00023235"/>
    </source>
</evidence>
<feature type="domain" description="UvrD-like helicase ATP-binding" evidence="13">
    <location>
        <begin position="28"/>
        <end position="295"/>
    </location>
</feature>
<dbReference type="EMBL" id="RAPE01000009">
    <property type="protein sequence ID" value="RKF12361.1"/>
    <property type="molecule type" value="Genomic_DNA"/>
</dbReference>
<comment type="catalytic activity">
    <reaction evidence="11">
        <text>ATP + H2O = ADP + phosphate + H(+)</text>
        <dbReference type="Rhea" id="RHEA:13065"/>
        <dbReference type="ChEBI" id="CHEBI:15377"/>
        <dbReference type="ChEBI" id="CHEBI:15378"/>
        <dbReference type="ChEBI" id="CHEBI:30616"/>
        <dbReference type="ChEBI" id="CHEBI:43474"/>
        <dbReference type="ChEBI" id="CHEBI:456216"/>
        <dbReference type="EC" id="5.6.2.4"/>
    </reaction>
</comment>
<dbReference type="GO" id="GO:0000725">
    <property type="term" value="P:recombinational repair"/>
    <property type="evidence" value="ECO:0007669"/>
    <property type="project" value="TreeGrafter"/>
</dbReference>
<dbReference type="PROSITE" id="PS51217">
    <property type="entry name" value="UVRD_HELICASE_CTER"/>
    <property type="match status" value="1"/>
</dbReference>
<keyword evidence="16" id="KW-1185">Reference proteome</keyword>
<evidence type="ECO:0000259" key="14">
    <source>
        <dbReference type="PROSITE" id="PS51217"/>
    </source>
</evidence>
<evidence type="ECO:0000256" key="9">
    <source>
        <dbReference type="ARBA" id="ARBA00034808"/>
    </source>
</evidence>
<comment type="catalytic activity">
    <reaction evidence="8">
        <text>Couples ATP hydrolysis with the unwinding of duplex DNA by translocating in the 3'-5' direction.</text>
        <dbReference type="EC" id="5.6.2.4"/>
    </reaction>
</comment>
<dbReference type="GO" id="GO:0005524">
    <property type="term" value="F:ATP binding"/>
    <property type="evidence" value="ECO:0007669"/>
    <property type="project" value="UniProtKB-UniRule"/>
</dbReference>
<dbReference type="Proteomes" id="UP000281128">
    <property type="component" value="Unassembled WGS sequence"/>
</dbReference>
<evidence type="ECO:0000256" key="10">
    <source>
        <dbReference type="ARBA" id="ARBA00034923"/>
    </source>
</evidence>
<organism evidence="15 16">
    <name type="scientific">Roseovarius spongiae</name>
    <dbReference type="NCBI Taxonomy" id="2320272"/>
    <lineage>
        <taxon>Bacteria</taxon>
        <taxon>Pseudomonadati</taxon>
        <taxon>Pseudomonadota</taxon>
        <taxon>Alphaproteobacteria</taxon>
        <taxon>Rhodobacterales</taxon>
        <taxon>Roseobacteraceae</taxon>
        <taxon>Roseovarius</taxon>
    </lineage>
</organism>
<sequence>MSQRLILLMDELCIFSILGARMPWFDGLTPGTPAHSIASTTNTRVRVVAGPGTGKSFAMKRRVARLLEAGVAPDLILPVTFTRVAAQDLHRELVNMGVPGCNELHTHTLHSLALRMLTRNHVLAATGRIPRPLNDFETEALVCDLMAAHGGKRAVADLKQAYEAAWARLNHQTPGYAPSAAETAFQHDLLEWLRFHEAMLIGEVIPEIYRYLSANPAAPERAEFSHILVDEYQDLNKAEQAIIELLSGVAEVCIVGDDDQSIYGFKHAHPDGIRDWLLTNTGADDLSLVDCHRCPTGVVDMANALIAHNVHRPVPRALLPIAAKGPGAVTILQYPNLNQEVVGVVSTIQQMIAAGTPAGDILVLAQSRAVGTPIYEALLAGGVPARSEYTESELEREAAQHSFALLKLFANQDDRVALRWLVGQNGSNFHAAGYKRVRDHCEATGLSPWQTLSQLSAGTLSIPHTGRIVNDFNALVAELNTIAALPDLAAVVDALFPGGQADTRELRDIAVGLIAADPAIDAQSLVSELITAITQPEIPTDIQEVRIMSLHKSKGLSSPVTIIAGCVNGLLPRAPKNALTPLERQHYDEEQRRLFFVGITRVKADPANGRPGTLILTYSQEMPLADAMRAGITPAYVNYGTAILQASPFIADMAPAAPVAVAVP</sequence>
<dbReference type="RefSeq" id="WP_121169136.1">
    <property type="nucleotide sequence ID" value="NZ_RAPE01000009.1"/>
</dbReference>
<accession>A0A3A8B776</accession>
<protein>
    <recommendedName>
        <fullName evidence="9">DNA 3'-5' helicase</fullName>
        <ecNumber evidence="9">5.6.2.4</ecNumber>
    </recommendedName>
    <alternativeName>
        <fullName evidence="10">DNA 3'-5' helicase II</fullName>
    </alternativeName>
</protein>
<evidence type="ECO:0000256" key="12">
    <source>
        <dbReference type="PROSITE-ProRule" id="PRU00560"/>
    </source>
</evidence>
<dbReference type="PROSITE" id="PS51198">
    <property type="entry name" value="UVRD_HELICASE_ATP_BIND"/>
    <property type="match status" value="1"/>
</dbReference>
<feature type="binding site" evidence="12">
    <location>
        <begin position="49"/>
        <end position="56"/>
    </location>
    <ligand>
        <name>ATP</name>
        <dbReference type="ChEBI" id="CHEBI:30616"/>
    </ligand>
</feature>
<keyword evidence="6" id="KW-0238">DNA-binding</keyword>
<dbReference type="CDD" id="cd17932">
    <property type="entry name" value="DEXQc_UvrD"/>
    <property type="match status" value="1"/>
</dbReference>
<dbReference type="OrthoDB" id="9806690at2"/>
<dbReference type="Gene3D" id="1.10.486.10">
    <property type="entry name" value="PCRA, domain 4"/>
    <property type="match status" value="1"/>
</dbReference>
<feature type="domain" description="UvrD-like helicase C-terminal" evidence="14">
    <location>
        <begin position="296"/>
        <end position="555"/>
    </location>
</feature>
<dbReference type="GO" id="GO:0043138">
    <property type="term" value="F:3'-5' DNA helicase activity"/>
    <property type="evidence" value="ECO:0007669"/>
    <property type="project" value="UniProtKB-EC"/>
</dbReference>
<evidence type="ECO:0000256" key="8">
    <source>
        <dbReference type="ARBA" id="ARBA00034617"/>
    </source>
</evidence>
<dbReference type="Pfam" id="PF00580">
    <property type="entry name" value="UvrD-helicase"/>
    <property type="match status" value="1"/>
</dbReference>
<evidence type="ECO:0000259" key="13">
    <source>
        <dbReference type="PROSITE" id="PS51198"/>
    </source>
</evidence>
<evidence type="ECO:0000256" key="5">
    <source>
        <dbReference type="ARBA" id="ARBA00022840"/>
    </source>
</evidence>
<evidence type="ECO:0000256" key="4">
    <source>
        <dbReference type="ARBA" id="ARBA00022806"/>
    </source>
</evidence>
<dbReference type="EC" id="5.6.2.4" evidence="9"/>
<dbReference type="PANTHER" id="PTHR11070">
    <property type="entry name" value="UVRD / RECB / PCRA DNA HELICASE FAMILY MEMBER"/>
    <property type="match status" value="1"/>
</dbReference>
<evidence type="ECO:0000256" key="6">
    <source>
        <dbReference type="ARBA" id="ARBA00023125"/>
    </source>
</evidence>
<dbReference type="InterPro" id="IPR013986">
    <property type="entry name" value="DExx_box_DNA_helicase_dom_sf"/>
</dbReference>
<dbReference type="Gene3D" id="1.10.10.160">
    <property type="match status" value="1"/>
</dbReference>
<evidence type="ECO:0000256" key="11">
    <source>
        <dbReference type="ARBA" id="ARBA00048988"/>
    </source>
</evidence>
<dbReference type="InterPro" id="IPR027417">
    <property type="entry name" value="P-loop_NTPase"/>
</dbReference>
<keyword evidence="3 12" id="KW-0378">Hydrolase</keyword>
<dbReference type="Gene3D" id="3.40.50.300">
    <property type="entry name" value="P-loop containing nucleotide triphosphate hydrolases"/>
    <property type="match status" value="3"/>
</dbReference>
<dbReference type="InterPro" id="IPR014017">
    <property type="entry name" value="DNA_helicase_UvrD-like_C"/>
</dbReference>
<dbReference type="InterPro" id="IPR000212">
    <property type="entry name" value="DNA_helicase_UvrD/REP"/>
</dbReference>
<dbReference type="SUPFAM" id="SSF52540">
    <property type="entry name" value="P-loop containing nucleoside triphosphate hydrolases"/>
    <property type="match status" value="1"/>
</dbReference>
<keyword evidence="5 12" id="KW-0067">ATP-binding</keyword>
<dbReference type="PANTHER" id="PTHR11070:SF2">
    <property type="entry name" value="ATP-DEPENDENT DNA HELICASE SRS2"/>
    <property type="match status" value="1"/>
</dbReference>
<keyword evidence="2 12" id="KW-0547">Nucleotide-binding</keyword>